<dbReference type="OrthoDB" id="10064535at2759"/>
<dbReference type="EMBL" id="JACEEZ010014079">
    <property type="protein sequence ID" value="KAG0719727.1"/>
    <property type="molecule type" value="Genomic_DNA"/>
</dbReference>
<organism evidence="1 2">
    <name type="scientific">Chionoecetes opilio</name>
    <name type="common">Atlantic snow crab</name>
    <name type="synonym">Cancer opilio</name>
    <dbReference type="NCBI Taxonomy" id="41210"/>
    <lineage>
        <taxon>Eukaryota</taxon>
        <taxon>Metazoa</taxon>
        <taxon>Ecdysozoa</taxon>
        <taxon>Arthropoda</taxon>
        <taxon>Crustacea</taxon>
        <taxon>Multicrustacea</taxon>
        <taxon>Malacostraca</taxon>
        <taxon>Eumalacostraca</taxon>
        <taxon>Eucarida</taxon>
        <taxon>Decapoda</taxon>
        <taxon>Pleocyemata</taxon>
        <taxon>Brachyura</taxon>
        <taxon>Eubrachyura</taxon>
        <taxon>Majoidea</taxon>
        <taxon>Majidae</taxon>
        <taxon>Chionoecetes</taxon>
    </lineage>
</organism>
<comment type="caution">
    <text evidence="1">The sequence shown here is derived from an EMBL/GenBank/DDBJ whole genome shotgun (WGS) entry which is preliminary data.</text>
</comment>
<dbReference type="Proteomes" id="UP000770661">
    <property type="component" value="Unassembled WGS sequence"/>
</dbReference>
<dbReference type="AlphaFoldDB" id="A0A8J4Y3A4"/>
<sequence length="481" mass="55526">MKYLGFLRRLEAPMVSPPGVLLTAGRGGWRRTMTRSSLRFLAHHFPCSQTEMLHNLCGTSWSAEPTRSYHQRAYEKHLVTEESAVDFSSTNGIIQPTSHAEMIKQYFDVSRTTAYRMLEKDKRLRECDVYTLSRNMNTLQENCVNPTDVRKFMALLYRHSLTTEHNIAAMKELGLNNLTAEHLIQSARIFKSSVALIKRWGLLPADHDPIETLTSLGVPDHVIDNVELSDIDNQTLAQVHQELSRVFLSWRLNCDREEVHKLQQRYKLNKKSMKLQQKVLTQLEHEWNIHIPKIQQNGYLLGCSPVNVAFIDTEVNQIAGVSVKEYALMTPRILTIPYHQLLQVDSVLSKLQLSQESLKCLPRICTLHPDTLQERINHLQQIPEFVALQSHPRMLQLIYYHKKTTIVNVQRNLVTLRKLGFTEEQLVAGLDVVLYSPELLADQLAQLPQRPQVQPFSLFKSDINVLQMLLYFMEKNVSVMR</sequence>
<dbReference type="Gene3D" id="1.25.70.10">
    <property type="entry name" value="Transcription termination factor 3, mitochondrial"/>
    <property type="match status" value="1"/>
</dbReference>
<accession>A0A8J4Y3A4</accession>
<proteinExistence type="predicted"/>
<protein>
    <submittedName>
        <fullName evidence="1">Transcription termination factor 5, mitochondrial</fullName>
    </submittedName>
</protein>
<evidence type="ECO:0000313" key="2">
    <source>
        <dbReference type="Proteomes" id="UP000770661"/>
    </source>
</evidence>
<reference evidence="1" key="1">
    <citation type="submission" date="2020-07" db="EMBL/GenBank/DDBJ databases">
        <title>The High-quality genome of the commercially important snow crab, Chionoecetes opilio.</title>
        <authorList>
            <person name="Jeong J.-H."/>
            <person name="Ryu S."/>
        </authorList>
    </citation>
    <scope>NUCLEOTIDE SEQUENCE</scope>
    <source>
        <strain evidence="1">MADBK_172401_WGS</strain>
        <tissue evidence="1">Digestive gland</tissue>
    </source>
</reference>
<evidence type="ECO:0000313" key="1">
    <source>
        <dbReference type="EMBL" id="KAG0719727.1"/>
    </source>
</evidence>
<name>A0A8J4Y3A4_CHIOP</name>
<keyword evidence="2" id="KW-1185">Reference proteome</keyword>
<dbReference type="InterPro" id="IPR038538">
    <property type="entry name" value="MTERF_sf"/>
</dbReference>
<gene>
    <name evidence="1" type="primary">mTerf5</name>
    <name evidence="1" type="ORF">GWK47_049925</name>
</gene>